<comment type="similarity">
    <text evidence="1">Belongs to the carotenoid oxygenase family.</text>
</comment>
<dbReference type="Pfam" id="PF03055">
    <property type="entry name" value="RPE65"/>
    <property type="match status" value="2"/>
</dbReference>
<dbReference type="PANTHER" id="PTHR10543">
    <property type="entry name" value="BETA-CAROTENE DIOXYGENASE"/>
    <property type="match status" value="1"/>
</dbReference>
<evidence type="ECO:0000256" key="6">
    <source>
        <dbReference type="SAM" id="MobiDB-lite"/>
    </source>
</evidence>
<evidence type="ECO:0008006" key="9">
    <source>
        <dbReference type="Google" id="ProtNLM"/>
    </source>
</evidence>
<accession>A0A139I8B3</accession>
<dbReference type="EMBL" id="LFZO01000232">
    <property type="protein sequence ID" value="KXT10944.1"/>
    <property type="molecule type" value="Genomic_DNA"/>
</dbReference>
<evidence type="ECO:0000256" key="2">
    <source>
        <dbReference type="ARBA" id="ARBA00022723"/>
    </source>
</evidence>
<dbReference type="Proteomes" id="UP000073492">
    <property type="component" value="Unassembled WGS sequence"/>
</dbReference>
<dbReference type="GO" id="GO:0046872">
    <property type="term" value="F:metal ion binding"/>
    <property type="evidence" value="ECO:0007669"/>
    <property type="project" value="UniProtKB-KW"/>
</dbReference>
<name>A0A139I8B3_9PEZI</name>
<keyword evidence="4 5" id="KW-0408">Iron</keyword>
<feature type="region of interest" description="Disordered" evidence="6">
    <location>
        <begin position="121"/>
        <end position="142"/>
    </location>
</feature>
<organism evidence="7 8">
    <name type="scientific">Pseudocercospora musae</name>
    <dbReference type="NCBI Taxonomy" id="113226"/>
    <lineage>
        <taxon>Eukaryota</taxon>
        <taxon>Fungi</taxon>
        <taxon>Dikarya</taxon>
        <taxon>Ascomycota</taxon>
        <taxon>Pezizomycotina</taxon>
        <taxon>Dothideomycetes</taxon>
        <taxon>Dothideomycetidae</taxon>
        <taxon>Mycosphaerellales</taxon>
        <taxon>Mycosphaerellaceae</taxon>
        <taxon>Pseudocercospora</taxon>
    </lineage>
</organism>
<dbReference type="GO" id="GO:0010436">
    <property type="term" value="F:carotenoid dioxygenase activity"/>
    <property type="evidence" value="ECO:0007669"/>
    <property type="project" value="TreeGrafter"/>
</dbReference>
<proteinExistence type="inferred from homology"/>
<dbReference type="InterPro" id="IPR004294">
    <property type="entry name" value="Carotenoid_Oase"/>
</dbReference>
<protein>
    <recommendedName>
        <fullName evidence="9">Carotenoid oxygenase</fullName>
    </recommendedName>
</protein>
<evidence type="ECO:0000313" key="8">
    <source>
        <dbReference type="Proteomes" id="UP000073492"/>
    </source>
</evidence>
<gene>
    <name evidence="7" type="ORF">AC579_4</name>
</gene>
<evidence type="ECO:0000256" key="5">
    <source>
        <dbReference type="PIRSR" id="PIRSR604294-1"/>
    </source>
</evidence>
<dbReference type="AlphaFoldDB" id="A0A139I8B3"/>
<keyword evidence="2 5" id="KW-0479">Metal-binding</keyword>
<dbReference type="PANTHER" id="PTHR10543:SF24">
    <property type="entry name" value="CAROTENOID ISOMEROOXYGENASE"/>
    <property type="match status" value="1"/>
</dbReference>
<feature type="binding site" evidence="5">
    <location>
        <position position="349"/>
    </location>
    <ligand>
        <name>Fe cation</name>
        <dbReference type="ChEBI" id="CHEBI:24875"/>
        <note>catalytic</note>
    </ligand>
</feature>
<dbReference type="GO" id="GO:0016121">
    <property type="term" value="P:carotene catabolic process"/>
    <property type="evidence" value="ECO:0007669"/>
    <property type="project" value="TreeGrafter"/>
</dbReference>
<sequence length="357" mass="39203">MQHYNDWPNAGAFNALQAQTQKAKLEVSGYFPNYLAGTLHRAGPGGYHIPRAECRDADFACDHWFDGFSYLYRFELVPGRDVCSEVHYSSRCHVDGVIDTARRTGRLEGLTFGQKRAMRDTFDNTTSTQPPPELTYASDPTNANIGVSIREPMLCEMPDIKGQRKVLTFDADTLEPLGITRQVKMHPELKGQLSGAHAPHDPKTGIQQELSHKQDFAVGSAAPSGEATRVLSILGSETGDLQMCNPNYLLRRHRYVWAAQDSGKSSFFDGLVKTDTETKTSVVWSVDKHTPTKPFFIPAPNAQAEDEGAILSIVYNGMTGTSYLLCLDAATMKELGRAEVGAPVGIGFHGKHTPAAR</sequence>
<comment type="caution">
    <text evidence="7">The sequence shown here is derived from an EMBL/GenBank/DDBJ whole genome shotgun (WGS) entry which is preliminary data.</text>
</comment>
<reference evidence="7 8" key="1">
    <citation type="submission" date="2015-07" db="EMBL/GenBank/DDBJ databases">
        <title>Comparative genomics of the Sigatoka disease complex on banana suggests a link between parallel evolutionary changes in Pseudocercospora fijiensis and Pseudocercospora eumusae and increased virulence on the banana host.</title>
        <authorList>
            <person name="Chang T.-C."/>
            <person name="Salvucci A."/>
            <person name="Crous P.W."/>
            <person name="Stergiopoulos I."/>
        </authorList>
    </citation>
    <scope>NUCLEOTIDE SEQUENCE [LARGE SCALE GENOMIC DNA]</scope>
    <source>
        <strain evidence="7 8">CBS 116634</strain>
    </source>
</reference>
<evidence type="ECO:0000313" key="7">
    <source>
        <dbReference type="EMBL" id="KXT10944.1"/>
    </source>
</evidence>
<evidence type="ECO:0000256" key="4">
    <source>
        <dbReference type="ARBA" id="ARBA00023004"/>
    </source>
</evidence>
<keyword evidence="8" id="KW-1185">Reference proteome</keyword>
<comment type="cofactor">
    <cofactor evidence="5">
        <name>Fe(2+)</name>
        <dbReference type="ChEBI" id="CHEBI:29033"/>
    </cofactor>
    <text evidence="5">Binds 1 Fe(2+) ion per subunit.</text>
</comment>
<evidence type="ECO:0000256" key="1">
    <source>
        <dbReference type="ARBA" id="ARBA00006787"/>
    </source>
</evidence>
<evidence type="ECO:0000256" key="3">
    <source>
        <dbReference type="ARBA" id="ARBA00023002"/>
    </source>
</evidence>
<dbReference type="OrthoDB" id="407010at2759"/>
<keyword evidence="3" id="KW-0560">Oxidoreductase</keyword>